<keyword evidence="3" id="KW-1185">Reference proteome</keyword>
<gene>
    <name evidence="2" type="ORF">ACFFGE_00200</name>
</gene>
<proteinExistence type="predicted"/>
<name>A0ABV6QZW0_9CAUL</name>
<protein>
    <submittedName>
        <fullName evidence="2">DUF4932 domain-containing protein</fullName>
    </submittedName>
</protein>
<feature type="chain" id="PRO_5046555542" evidence="1">
    <location>
        <begin position="23"/>
        <end position="481"/>
    </location>
</feature>
<comment type="caution">
    <text evidence="2">The sequence shown here is derived from an EMBL/GenBank/DDBJ whole genome shotgun (WGS) entry which is preliminary data.</text>
</comment>
<feature type="signal peptide" evidence="1">
    <location>
        <begin position="1"/>
        <end position="22"/>
    </location>
</feature>
<dbReference type="EMBL" id="JBHLSW010000001">
    <property type="protein sequence ID" value="MFC0632302.1"/>
    <property type="molecule type" value="Genomic_DNA"/>
</dbReference>
<dbReference type="RefSeq" id="WP_376833123.1">
    <property type="nucleotide sequence ID" value="NZ_JBHLSW010000001.1"/>
</dbReference>
<keyword evidence="1" id="KW-0732">Signal</keyword>
<reference evidence="2 3" key="1">
    <citation type="submission" date="2024-09" db="EMBL/GenBank/DDBJ databases">
        <authorList>
            <person name="Sun Q."/>
            <person name="Mori K."/>
        </authorList>
    </citation>
    <scope>NUCLEOTIDE SEQUENCE [LARGE SCALE GENOMIC DNA]</scope>
    <source>
        <strain evidence="2 3">NCAIM B.02621</strain>
    </source>
</reference>
<evidence type="ECO:0000313" key="2">
    <source>
        <dbReference type="EMBL" id="MFC0632302.1"/>
    </source>
</evidence>
<dbReference type="Proteomes" id="UP001589906">
    <property type="component" value="Unassembled WGS sequence"/>
</dbReference>
<organism evidence="2 3">
    <name type="scientific">Brevundimonas balnearis</name>
    <dbReference type="NCBI Taxonomy" id="1572858"/>
    <lineage>
        <taxon>Bacteria</taxon>
        <taxon>Pseudomonadati</taxon>
        <taxon>Pseudomonadota</taxon>
        <taxon>Alphaproteobacteria</taxon>
        <taxon>Caulobacterales</taxon>
        <taxon>Caulobacteraceae</taxon>
        <taxon>Brevundimonas</taxon>
    </lineage>
</organism>
<accession>A0ABV6QZW0</accession>
<sequence length="481" mass="53323">MSPSLVSRLVVLVGLTALPAFAQSPDMALEAQRPRVQIEIGGEGVGGWEVDPVNYPRQLNLPVSGDAPTAICFVQDDRRACADFTPGQSRTLEITYGEAVIRSVITAVSDGPAAVFDDAYQAAHRGRTVIEVPEVYELVNIAISLAPAAADDEDLIYQASDYRRAVREHFSAHADHPLIARIDAALRENPENYFLIKMNGYAFVFDEAGAIVQSPVYDRTGFEGSYQNPVRSLLADLNDFARVSGFRDFYAAHRDVYARQIAFFETEAGVARINTWLMERFPSVPPYDGIKIIFSPLVAYNQSLTTIEADGYRELQPHVNYPYDVPRGTSPEAGAVQRSAILFTEMNHGYINPTAEPYRERIAAALADRSVWADDSLAAGSYVGPQQLFNEYMNWGLVSLYFADLMDEADFARAHPLIVANQRDGRGMRRFAEFDAELLRLYRARPEGGTIEALYPDIIAWFEAEGARAEAARLRPSDEGS</sequence>
<evidence type="ECO:0000256" key="1">
    <source>
        <dbReference type="SAM" id="SignalP"/>
    </source>
</evidence>
<evidence type="ECO:0000313" key="3">
    <source>
        <dbReference type="Proteomes" id="UP001589906"/>
    </source>
</evidence>